<evidence type="ECO:0000313" key="4">
    <source>
        <dbReference type="EMBL" id="RIQ36715.1"/>
    </source>
</evidence>
<reference evidence="4 5" key="1">
    <citation type="submission" date="2018-09" db="EMBL/GenBank/DDBJ databases">
        <title>Isolation, diversity and antifungal activity of actinobacteria from wheat.</title>
        <authorList>
            <person name="Han C."/>
        </authorList>
    </citation>
    <scope>NUCLEOTIDE SEQUENCE [LARGE SCALE GENOMIC DNA]</scope>
    <source>
        <strain evidence="4 5">NEAU-YY265</strain>
    </source>
</reference>
<dbReference type="Gene3D" id="3.60.10.10">
    <property type="entry name" value="Endonuclease/exonuclease/phosphatase"/>
    <property type="match status" value="1"/>
</dbReference>
<dbReference type="AlphaFoldDB" id="A0A418KY21"/>
<dbReference type="EMBL" id="QUAL01000016">
    <property type="protein sequence ID" value="RIQ36715.1"/>
    <property type="molecule type" value="Genomic_DNA"/>
</dbReference>
<dbReference type="InterPro" id="IPR005135">
    <property type="entry name" value="Endo/exonuclease/phosphatase"/>
</dbReference>
<dbReference type="Pfam" id="PF03372">
    <property type="entry name" value="Exo_endo_phos"/>
    <property type="match status" value="1"/>
</dbReference>
<feature type="signal peptide" evidence="1">
    <location>
        <begin position="1"/>
        <end position="25"/>
    </location>
</feature>
<dbReference type="PANTHER" id="PTHR42834:SF1">
    <property type="entry name" value="ENDONUCLEASE_EXONUCLEASE_PHOSPHATASE FAMILY PROTEIN (AFU_ORTHOLOGUE AFUA_3G09210)"/>
    <property type="match status" value="1"/>
</dbReference>
<dbReference type="InterPro" id="IPR036691">
    <property type="entry name" value="Endo/exonu/phosph_ase_sf"/>
</dbReference>
<dbReference type="OrthoDB" id="1016457at2"/>
<keyword evidence="1" id="KW-0732">Signal</keyword>
<organism evidence="4 5">
    <name type="scientific">Jiangella rhizosphaerae</name>
    <dbReference type="NCBI Taxonomy" id="2293569"/>
    <lineage>
        <taxon>Bacteria</taxon>
        <taxon>Bacillati</taxon>
        <taxon>Actinomycetota</taxon>
        <taxon>Actinomycetes</taxon>
        <taxon>Jiangellales</taxon>
        <taxon>Jiangellaceae</taxon>
        <taxon>Jiangella</taxon>
    </lineage>
</organism>
<dbReference type="GO" id="GO:0003824">
    <property type="term" value="F:catalytic activity"/>
    <property type="evidence" value="ECO:0007669"/>
    <property type="project" value="InterPro"/>
</dbReference>
<dbReference type="RefSeq" id="WP_119658221.1">
    <property type="nucleotide sequence ID" value="NZ_QUAL01000016.1"/>
</dbReference>
<proteinExistence type="predicted"/>
<feature type="domain" description="FIMAH" evidence="3">
    <location>
        <begin position="791"/>
        <end position="865"/>
    </location>
</feature>
<dbReference type="CDD" id="cd04486">
    <property type="entry name" value="YhcR_OBF_like"/>
    <property type="match status" value="1"/>
</dbReference>
<sequence length="867" mass="90039">MHSTRRPLRWLAAVAAAGLAGASMAAVPVLSAGAADGDPFISELHYDNAGTDTGEAIEIQAEPGTDLTGWQIVLYNGNGGAPYNTRTLSGAVPAAGVVVATYPTDGIQNGSPDGIALVRPDGTVAEFLSYEGGMTATGGPANGMTSVDIGVSQASSTPAGQSLQKVQGAWTGPLASTFGAVNGGDPDPDPEPEPATIAEIQGTGAASPLAGTTVVTSGVVTAAYPTGGFAGYYVQTPGSGGEGARTASDAVFVYSPSTADEVEIGDHVRVTGEVTEYFGLTEIELASDGLDVLTEPAEAVKPVPFTLPATEAGREVYEGMLVRPAEGYVVSDTYALGGWGSSAFGSIGLGFGGPLVQETEVAAPGTPEYAAAVAANAARAVTLDDGQSNRTATGSLVPYLTNDDPARTGAGVTFQDDVIFDYRFQWNFQPTSPVAGPAPDVVTFGTGNTREANAAPEEVGGDLQLSAFNVLNYFTTLGVDVPGCEPYTDREGNPITVAGGCDARGAWDETNFERQEAKIVAAINGLGADVVSLQEIENSAAFGQDRDVALATLVDALNEQAGAGTWAYVPSPARLPSDEDVIRTAFIYRTAVVEPVGESVILIDDPAFHNAREPLAQEFRTLTTGYEFTAIVNHFKSKGGECGDLPEGCFDADRTAQAQALVAFADARAAATGTEDTFLLGDFNAYSGENPMRALYDAGYTDLNNEYAGEHTYVFDGKVGSLDHVLASPSVVEAGLVTGADVWNINSVESVLFEYSRYNYFASELFQPGTVYRASDHDPILVGVQTPVTFEGVRALVERYAAAGAVNRSQAAQLLAHLSTAERLAGRGLTGPAGESLDRFAAVAERIADEDARETLIDAAERLREQL</sequence>
<evidence type="ECO:0000259" key="3">
    <source>
        <dbReference type="Pfam" id="PF22888"/>
    </source>
</evidence>
<dbReference type="Pfam" id="PF22888">
    <property type="entry name" value="FIMAH"/>
    <property type="match status" value="1"/>
</dbReference>
<dbReference type="SUPFAM" id="SSF56219">
    <property type="entry name" value="DNase I-like"/>
    <property type="match status" value="1"/>
</dbReference>
<dbReference type="InterPro" id="IPR006311">
    <property type="entry name" value="TAT_signal"/>
</dbReference>
<name>A0A418KY21_9ACTN</name>
<evidence type="ECO:0000256" key="1">
    <source>
        <dbReference type="SAM" id="SignalP"/>
    </source>
</evidence>
<comment type="caution">
    <text evidence="4">The sequence shown here is derived from an EMBL/GenBank/DDBJ whole genome shotgun (WGS) entry which is preliminary data.</text>
</comment>
<dbReference type="NCBIfam" id="NF033681">
    <property type="entry name" value="ExeM_NucH_DNase"/>
    <property type="match status" value="1"/>
</dbReference>
<protein>
    <submittedName>
        <fullName evidence="4">Uncharacterized protein</fullName>
    </submittedName>
</protein>
<feature type="domain" description="Endonuclease/exonuclease/phosphatase" evidence="2">
    <location>
        <begin position="514"/>
        <end position="777"/>
    </location>
</feature>
<dbReference type="InterPro" id="IPR054470">
    <property type="entry name" value="FIMAH_dom"/>
</dbReference>
<dbReference type="CDD" id="cd10283">
    <property type="entry name" value="MnuA_DNase1-like"/>
    <property type="match status" value="1"/>
</dbReference>
<dbReference type="PANTHER" id="PTHR42834">
    <property type="entry name" value="ENDONUCLEASE/EXONUCLEASE/PHOSPHATASE FAMILY PROTEIN (AFU_ORTHOLOGUE AFUA_3G09210)"/>
    <property type="match status" value="1"/>
</dbReference>
<dbReference type="Proteomes" id="UP000284057">
    <property type="component" value="Unassembled WGS sequence"/>
</dbReference>
<feature type="chain" id="PRO_5039212228" evidence="1">
    <location>
        <begin position="26"/>
        <end position="867"/>
    </location>
</feature>
<accession>A0A418KY21</accession>
<dbReference type="InterPro" id="IPR047971">
    <property type="entry name" value="ExeM-like"/>
</dbReference>
<evidence type="ECO:0000259" key="2">
    <source>
        <dbReference type="Pfam" id="PF03372"/>
    </source>
</evidence>
<dbReference type="PROSITE" id="PS51318">
    <property type="entry name" value="TAT"/>
    <property type="match status" value="1"/>
</dbReference>
<keyword evidence="5" id="KW-1185">Reference proteome</keyword>
<evidence type="ECO:0000313" key="5">
    <source>
        <dbReference type="Proteomes" id="UP000284057"/>
    </source>
</evidence>
<gene>
    <name evidence="4" type="ORF">DY240_01575</name>
</gene>